<evidence type="ECO:0000256" key="8">
    <source>
        <dbReference type="SAM" id="Phobius"/>
    </source>
</evidence>
<evidence type="ECO:0000313" key="10">
    <source>
        <dbReference type="EnsemblMetazoa" id="XP_020913695.1"/>
    </source>
</evidence>
<dbReference type="GO" id="GO:0005886">
    <property type="term" value="C:plasma membrane"/>
    <property type="evidence" value="ECO:0007669"/>
    <property type="project" value="TreeGrafter"/>
</dbReference>
<feature type="transmembrane region" description="Helical" evidence="8">
    <location>
        <begin position="40"/>
        <end position="61"/>
    </location>
</feature>
<keyword evidence="3 8" id="KW-1133">Transmembrane helix</keyword>
<keyword evidence="7" id="KW-0807">Transducer</keyword>
<feature type="transmembrane region" description="Helical" evidence="8">
    <location>
        <begin position="82"/>
        <end position="104"/>
    </location>
</feature>
<evidence type="ECO:0000256" key="7">
    <source>
        <dbReference type="ARBA" id="ARBA00023224"/>
    </source>
</evidence>
<reference evidence="10" key="1">
    <citation type="submission" date="2022-11" db="UniProtKB">
        <authorList>
            <consortium name="EnsemblMetazoa"/>
        </authorList>
    </citation>
    <scope>IDENTIFICATION</scope>
</reference>
<feature type="transmembrane region" description="Helical" evidence="8">
    <location>
        <begin position="216"/>
        <end position="238"/>
    </location>
</feature>
<dbReference type="SUPFAM" id="SSF81321">
    <property type="entry name" value="Family A G protein-coupled receptor-like"/>
    <property type="match status" value="1"/>
</dbReference>
<dbReference type="PANTHER" id="PTHR45695">
    <property type="entry name" value="LEUCOKININ RECEPTOR-RELATED"/>
    <property type="match status" value="1"/>
</dbReference>
<dbReference type="RefSeq" id="XP_020913695.1">
    <property type="nucleotide sequence ID" value="XM_021058036.1"/>
</dbReference>
<dbReference type="PROSITE" id="PS50262">
    <property type="entry name" value="G_PROTEIN_RECEP_F1_2"/>
    <property type="match status" value="1"/>
</dbReference>
<dbReference type="CDD" id="cd00637">
    <property type="entry name" value="7tm_classA_rhodopsin-like"/>
    <property type="match status" value="1"/>
</dbReference>
<sequence length="280" mass="32256">MAVSDIIASPFIFPDVIVNVNFDRKKWLIGGDIGNILCKLTLFAIEMTFAVSVYSCVAIAIDRYFAVAHPFNRPFEGKMKHVIAVIWIVAAVICSPYLFFLTTLQYNNSFYCGASYKNWSSYEIYQYILGGLDSVLPVLFITITYIFTIYKLYHHKVNGLSTSERRRREKQNKKVLKHAVTIVALLYLCRGFLLSIEILMSEQMLRHLSAPSRFKLYFASVVIYCVSLVYNVFIYLIFNDTYRENVKALIPKCCCRSNGNRRQQIPDEGGREMVEIHPVN</sequence>
<dbReference type="Pfam" id="PF00001">
    <property type="entry name" value="7tm_1"/>
    <property type="match status" value="1"/>
</dbReference>
<evidence type="ECO:0000256" key="2">
    <source>
        <dbReference type="ARBA" id="ARBA00022692"/>
    </source>
</evidence>
<keyword evidence="4" id="KW-0297">G-protein coupled receptor</keyword>
<dbReference type="Proteomes" id="UP000887567">
    <property type="component" value="Unplaced"/>
</dbReference>
<feature type="domain" description="G-protein coupled receptors family 1 profile" evidence="9">
    <location>
        <begin position="1"/>
        <end position="235"/>
    </location>
</feature>
<dbReference type="EnsemblMetazoa" id="XM_021058036.1">
    <property type="protein sequence ID" value="XP_020913695.1"/>
    <property type="gene ID" value="LOC110251332"/>
</dbReference>
<evidence type="ECO:0000256" key="6">
    <source>
        <dbReference type="ARBA" id="ARBA00023170"/>
    </source>
</evidence>
<organism evidence="10 11">
    <name type="scientific">Exaiptasia diaphana</name>
    <name type="common">Tropical sea anemone</name>
    <name type="synonym">Aiptasia pulchella</name>
    <dbReference type="NCBI Taxonomy" id="2652724"/>
    <lineage>
        <taxon>Eukaryota</taxon>
        <taxon>Metazoa</taxon>
        <taxon>Cnidaria</taxon>
        <taxon>Anthozoa</taxon>
        <taxon>Hexacorallia</taxon>
        <taxon>Actiniaria</taxon>
        <taxon>Aiptasiidae</taxon>
        <taxon>Exaiptasia</taxon>
    </lineage>
</organism>
<feature type="transmembrane region" description="Helical" evidence="8">
    <location>
        <begin position="175"/>
        <end position="196"/>
    </location>
</feature>
<dbReference type="Gene3D" id="1.20.1070.10">
    <property type="entry name" value="Rhodopsin 7-helix transmembrane proteins"/>
    <property type="match status" value="1"/>
</dbReference>
<keyword evidence="6" id="KW-0675">Receptor</keyword>
<comment type="subcellular location">
    <subcellularLocation>
        <location evidence="1">Membrane</location>
        <topology evidence="1">Multi-pass membrane protein</topology>
    </subcellularLocation>
</comment>
<name>A0A913Y1N1_EXADI</name>
<keyword evidence="5 8" id="KW-0472">Membrane</keyword>
<dbReference type="AlphaFoldDB" id="A0A913Y1N1"/>
<protein>
    <recommendedName>
        <fullName evidence="9">G-protein coupled receptors family 1 profile domain-containing protein</fullName>
    </recommendedName>
</protein>
<dbReference type="PRINTS" id="PR00237">
    <property type="entry name" value="GPCRRHODOPSN"/>
</dbReference>
<evidence type="ECO:0000256" key="5">
    <source>
        <dbReference type="ARBA" id="ARBA00023136"/>
    </source>
</evidence>
<keyword evidence="11" id="KW-1185">Reference proteome</keyword>
<evidence type="ECO:0000313" key="11">
    <source>
        <dbReference type="Proteomes" id="UP000887567"/>
    </source>
</evidence>
<evidence type="ECO:0000256" key="3">
    <source>
        <dbReference type="ARBA" id="ARBA00022989"/>
    </source>
</evidence>
<evidence type="ECO:0000256" key="1">
    <source>
        <dbReference type="ARBA" id="ARBA00004141"/>
    </source>
</evidence>
<feature type="transmembrane region" description="Helical" evidence="8">
    <location>
        <begin position="124"/>
        <end position="147"/>
    </location>
</feature>
<proteinExistence type="predicted"/>
<dbReference type="GeneID" id="110251332"/>
<dbReference type="GO" id="GO:0004930">
    <property type="term" value="F:G protein-coupled receptor activity"/>
    <property type="evidence" value="ECO:0007669"/>
    <property type="project" value="UniProtKB-KW"/>
</dbReference>
<evidence type="ECO:0000259" key="9">
    <source>
        <dbReference type="PROSITE" id="PS50262"/>
    </source>
</evidence>
<dbReference type="InterPro" id="IPR017452">
    <property type="entry name" value="GPCR_Rhodpsn_7TM"/>
</dbReference>
<evidence type="ECO:0000256" key="4">
    <source>
        <dbReference type="ARBA" id="ARBA00023040"/>
    </source>
</evidence>
<dbReference type="PANTHER" id="PTHR45695:SF9">
    <property type="entry name" value="LEUCOKININ RECEPTOR"/>
    <property type="match status" value="1"/>
</dbReference>
<dbReference type="InterPro" id="IPR000276">
    <property type="entry name" value="GPCR_Rhodpsn"/>
</dbReference>
<dbReference type="KEGG" id="epa:110251332"/>
<keyword evidence="2 8" id="KW-0812">Transmembrane</keyword>
<accession>A0A913Y1N1</accession>